<dbReference type="eggNOG" id="ENOG502RPCD">
    <property type="taxonomic scope" value="Eukaryota"/>
</dbReference>
<evidence type="ECO:0000256" key="1">
    <source>
        <dbReference type="SAM" id="Coils"/>
    </source>
</evidence>
<evidence type="ECO:0000256" key="2">
    <source>
        <dbReference type="SAM" id="MobiDB-lite"/>
    </source>
</evidence>
<name>A0A066WZC3_COLSU</name>
<feature type="region of interest" description="Disordered" evidence="2">
    <location>
        <begin position="211"/>
        <end position="245"/>
    </location>
</feature>
<comment type="caution">
    <text evidence="3">The sequence shown here is derived from an EMBL/GenBank/DDBJ whole genome shotgun (WGS) entry which is preliminary data.</text>
</comment>
<proteinExistence type="predicted"/>
<reference evidence="4" key="1">
    <citation type="journal article" date="2014" name="Genome Announc.">
        <title>Draft genome sequence of Colletotrichum sublineola, a destructive pathogen of cultivated sorghum.</title>
        <authorList>
            <person name="Baroncelli R."/>
            <person name="Sanz-Martin J.M."/>
            <person name="Rech G.E."/>
            <person name="Sukno S.A."/>
            <person name="Thon M.R."/>
        </authorList>
    </citation>
    <scope>NUCLEOTIDE SEQUENCE [LARGE SCALE GENOMIC DNA]</scope>
    <source>
        <strain evidence="4">TX430BB</strain>
    </source>
</reference>
<evidence type="ECO:0000313" key="4">
    <source>
        <dbReference type="Proteomes" id="UP000027238"/>
    </source>
</evidence>
<accession>A0A066WZC3</accession>
<dbReference type="HOGENOM" id="CLU_1161045_0_0_1"/>
<keyword evidence="1" id="KW-0175">Coiled coil</keyword>
<keyword evidence="4" id="KW-1185">Reference proteome</keyword>
<feature type="coiled-coil region" evidence="1">
    <location>
        <begin position="134"/>
        <end position="189"/>
    </location>
</feature>
<protein>
    <submittedName>
        <fullName evidence="3">Uncharacterized protein</fullName>
    </submittedName>
</protein>
<dbReference type="Proteomes" id="UP000027238">
    <property type="component" value="Unassembled WGS sequence"/>
</dbReference>
<organism evidence="3 4">
    <name type="scientific">Colletotrichum sublineola</name>
    <name type="common">Sorghum anthracnose fungus</name>
    <dbReference type="NCBI Taxonomy" id="1173701"/>
    <lineage>
        <taxon>Eukaryota</taxon>
        <taxon>Fungi</taxon>
        <taxon>Dikarya</taxon>
        <taxon>Ascomycota</taxon>
        <taxon>Pezizomycotina</taxon>
        <taxon>Sordariomycetes</taxon>
        <taxon>Hypocreomycetidae</taxon>
        <taxon>Glomerellales</taxon>
        <taxon>Glomerellaceae</taxon>
        <taxon>Colletotrichum</taxon>
        <taxon>Colletotrichum graminicola species complex</taxon>
    </lineage>
</organism>
<dbReference type="AlphaFoldDB" id="A0A066WZC3"/>
<evidence type="ECO:0000313" key="3">
    <source>
        <dbReference type="EMBL" id="KDN60759.1"/>
    </source>
</evidence>
<dbReference type="EMBL" id="JMSE01001474">
    <property type="protein sequence ID" value="KDN60759.1"/>
    <property type="molecule type" value="Genomic_DNA"/>
</dbReference>
<gene>
    <name evidence="3" type="ORF">CSUB01_05951</name>
</gene>
<sequence>MTQASSSKGKKRSNAVKGTSEPVRPVPQLTVQTGSGIHNPVPPHVPNGHPTYVDHLDYQLHNIAEVISSCRQERFNQNQKLHAEIQSRMALETFTRNIHQNLSSTQTKHTELYNRHSLLVQEYEDFKSSQKLVVEKLHCELSEAKVLINKQQERIRSWEKEASQIYNELKGQNQVIKDQQNVIQELRDRDHCRVSGYQDERSIQGDLDFLLESPQSEPTPCPKMKRQGLEVEGGQQHPVKKAKTK</sequence>
<feature type="region of interest" description="Disordered" evidence="2">
    <location>
        <begin position="1"/>
        <end position="27"/>
    </location>
</feature>